<dbReference type="Pfam" id="PF00497">
    <property type="entry name" value="SBP_bac_3"/>
    <property type="match status" value="1"/>
</dbReference>
<dbReference type="InterPro" id="IPR001638">
    <property type="entry name" value="Solute-binding_3/MltF_N"/>
</dbReference>
<dbReference type="Pfam" id="PF00990">
    <property type="entry name" value="GGDEF"/>
    <property type="match status" value="1"/>
</dbReference>
<dbReference type="SMART" id="SM00062">
    <property type="entry name" value="PBPb"/>
    <property type="match status" value="1"/>
</dbReference>
<dbReference type="EMBL" id="AP024202">
    <property type="protein sequence ID" value="BCN94199.1"/>
    <property type="molecule type" value="Genomic_DNA"/>
</dbReference>
<dbReference type="EC" id="2.7.7.65" evidence="1"/>
<dbReference type="Pfam" id="PF13426">
    <property type="entry name" value="PAS_9"/>
    <property type="match status" value="1"/>
</dbReference>
<dbReference type="InterPro" id="IPR043128">
    <property type="entry name" value="Rev_trsase/Diguanyl_cyclase"/>
</dbReference>
<dbReference type="InterPro" id="IPR050469">
    <property type="entry name" value="Diguanylate_Cyclase"/>
</dbReference>
<evidence type="ECO:0000256" key="1">
    <source>
        <dbReference type="ARBA" id="ARBA00012528"/>
    </source>
</evidence>
<feature type="domain" description="PAC" evidence="5">
    <location>
        <begin position="667"/>
        <end position="719"/>
    </location>
</feature>
<dbReference type="InterPro" id="IPR029787">
    <property type="entry name" value="Nucleotide_cyclase"/>
</dbReference>
<dbReference type="Gene3D" id="3.30.450.20">
    <property type="entry name" value="PAS domain"/>
    <property type="match status" value="1"/>
</dbReference>
<feature type="transmembrane region" description="Helical" evidence="3">
    <location>
        <begin position="570"/>
        <end position="590"/>
    </location>
</feature>
<dbReference type="SUPFAM" id="SSF53850">
    <property type="entry name" value="Periplasmic binding protein-like II"/>
    <property type="match status" value="2"/>
</dbReference>
<dbReference type="CDD" id="cd01007">
    <property type="entry name" value="PBP2_BvgS_HisK_like"/>
    <property type="match status" value="1"/>
</dbReference>
<dbReference type="InterPro" id="IPR001610">
    <property type="entry name" value="PAC"/>
</dbReference>
<dbReference type="SMART" id="SM00267">
    <property type="entry name" value="GGDEF"/>
    <property type="match status" value="1"/>
</dbReference>
<dbReference type="CDD" id="cd01949">
    <property type="entry name" value="GGDEF"/>
    <property type="match status" value="1"/>
</dbReference>
<dbReference type="PANTHER" id="PTHR45138">
    <property type="entry name" value="REGULATORY COMPONENTS OF SENSORY TRANSDUCTION SYSTEM"/>
    <property type="match status" value="1"/>
</dbReference>
<comment type="catalytic activity">
    <reaction evidence="2">
        <text>2 GTP = 3',3'-c-di-GMP + 2 diphosphate</text>
        <dbReference type="Rhea" id="RHEA:24898"/>
        <dbReference type="ChEBI" id="CHEBI:33019"/>
        <dbReference type="ChEBI" id="CHEBI:37565"/>
        <dbReference type="ChEBI" id="CHEBI:58805"/>
        <dbReference type="EC" id="2.7.7.65"/>
    </reaction>
</comment>
<dbReference type="InterPro" id="IPR015168">
    <property type="entry name" value="SsuA/THI5"/>
</dbReference>
<dbReference type="SUPFAM" id="SSF55073">
    <property type="entry name" value="Nucleotide cyclase"/>
    <property type="match status" value="1"/>
</dbReference>
<dbReference type="InterPro" id="IPR000160">
    <property type="entry name" value="GGDEF_dom"/>
</dbReference>
<keyword evidence="3" id="KW-0812">Transmembrane</keyword>
<dbReference type="NCBIfam" id="TIGR00229">
    <property type="entry name" value="sensory_box"/>
    <property type="match status" value="1"/>
</dbReference>
<dbReference type="SUPFAM" id="SSF55785">
    <property type="entry name" value="PYP-like sensor domain (PAS domain)"/>
    <property type="match status" value="1"/>
</dbReference>
<protein>
    <recommendedName>
        <fullName evidence="1">diguanylate cyclase</fullName>
        <ecNumber evidence="1">2.7.7.65</ecNumber>
    </recommendedName>
</protein>
<evidence type="ECO:0000259" key="4">
    <source>
        <dbReference type="PROSITE" id="PS50112"/>
    </source>
</evidence>
<feature type="domain" description="GGDEF" evidence="6">
    <location>
        <begin position="747"/>
        <end position="883"/>
    </location>
</feature>
<keyword evidence="3" id="KW-1133">Transmembrane helix</keyword>
<dbReference type="Pfam" id="PF09084">
    <property type="entry name" value="NMT1"/>
    <property type="match status" value="1"/>
</dbReference>
<feature type="domain" description="PAS" evidence="4">
    <location>
        <begin position="611"/>
        <end position="665"/>
    </location>
</feature>
<accession>A0ABN6CZU8</accession>
<reference evidence="7" key="1">
    <citation type="journal article" date="2022" name="Arch. Microbiol.">
        <title>Thiomicrorhabdus immobilis sp. nov., a mesophilic sulfur-oxidizing bacterium isolated from sediment of a brackish lake in northern Japan.</title>
        <authorList>
            <person name="Kojima H."/>
            <person name="Mochizuki J."/>
            <person name="Kanda M."/>
            <person name="Watanabe T."/>
            <person name="Fukui M."/>
        </authorList>
    </citation>
    <scope>NUCLEOTIDE SEQUENCE</scope>
    <source>
        <strain evidence="7">Am19</strain>
    </source>
</reference>
<dbReference type="InterPro" id="IPR000700">
    <property type="entry name" value="PAS-assoc_C"/>
</dbReference>
<dbReference type="NCBIfam" id="TIGR00254">
    <property type="entry name" value="GGDEF"/>
    <property type="match status" value="1"/>
</dbReference>
<dbReference type="InterPro" id="IPR035965">
    <property type="entry name" value="PAS-like_dom_sf"/>
</dbReference>
<dbReference type="Gene3D" id="3.30.70.270">
    <property type="match status" value="1"/>
</dbReference>
<keyword evidence="8" id="KW-1185">Reference proteome</keyword>
<dbReference type="RefSeq" id="WP_237261670.1">
    <property type="nucleotide sequence ID" value="NZ_AP024202.1"/>
</dbReference>
<dbReference type="SMART" id="SM00086">
    <property type="entry name" value="PAC"/>
    <property type="match status" value="1"/>
</dbReference>
<proteinExistence type="predicted"/>
<evidence type="ECO:0000259" key="6">
    <source>
        <dbReference type="PROSITE" id="PS50887"/>
    </source>
</evidence>
<evidence type="ECO:0000313" key="8">
    <source>
        <dbReference type="Proteomes" id="UP001054820"/>
    </source>
</evidence>
<gene>
    <name evidence="7" type="ORF">THMIRHAM_19840</name>
</gene>
<evidence type="ECO:0000256" key="3">
    <source>
        <dbReference type="SAM" id="Phobius"/>
    </source>
</evidence>
<evidence type="ECO:0000256" key="2">
    <source>
        <dbReference type="ARBA" id="ARBA00034247"/>
    </source>
</evidence>
<dbReference type="PANTHER" id="PTHR45138:SF9">
    <property type="entry name" value="DIGUANYLATE CYCLASE DGCM-RELATED"/>
    <property type="match status" value="1"/>
</dbReference>
<dbReference type="CDD" id="cd00130">
    <property type="entry name" value="PAS"/>
    <property type="match status" value="1"/>
</dbReference>
<name>A0ABN6CZU8_9GAMM</name>
<evidence type="ECO:0000313" key="7">
    <source>
        <dbReference type="EMBL" id="BCN94199.1"/>
    </source>
</evidence>
<organism evidence="7 8">
    <name type="scientific">Thiomicrorhabdus immobilis</name>
    <dbReference type="NCBI Taxonomy" id="2791037"/>
    <lineage>
        <taxon>Bacteria</taxon>
        <taxon>Pseudomonadati</taxon>
        <taxon>Pseudomonadota</taxon>
        <taxon>Gammaproteobacteria</taxon>
        <taxon>Thiotrichales</taxon>
        <taxon>Piscirickettsiaceae</taxon>
        <taxon>Thiomicrorhabdus</taxon>
    </lineage>
</organism>
<dbReference type="PROSITE" id="PS50112">
    <property type="entry name" value="PAS"/>
    <property type="match status" value="1"/>
</dbReference>
<dbReference type="InterPro" id="IPR000014">
    <property type="entry name" value="PAS"/>
</dbReference>
<sequence>MFASSVHASESQSTSVSTVSSSSKSTQSLTHVKVQINWNHQFQFAGFYAAIKQGYYQQAGLDVNMVSWKPGVNVADEVVSGRADFGVGKGTMIVDYAKGKPLSLIMASFQFSPLVLLAHETVTDLAQLSEKTVMHDGGFQVESLLNKASPEVKKLIHTVTSSGNLQDFIDGKVDYYAAYATNEPYRLKQMGVPFYILDPKSYGVQSYGDFVVTSKKIASLQPGLVKAFKEASIKGWQYAIIHQQETVDFILENYPVVKSRDALLAEAKVTSQYVQTGNVPIGNIDPLKLLASAATAKELGMITPAEFEALNTQDFIFDDSKSFFTEEELAYLKSHPVITLASDSDWAPFEFNDSEKGYSGISADYFKLFERKLGVRFQAVFSDSWDKVAEMTKNGELDIYSCAVATPERKEYMNFTKPYLSFPMALASGDTIKFANEYKQLAGFTIAVVKGYWSHELLKTQYPEVKLLEVTNVVEGLNAVVDGRADGYLGNLAVINYTQHKYGLEGLRIVGQFAERFELAIGVQKSNPVLLSIIQKTLDSVTQEQRDAIFNRWVRLELVTELNNKQLLQIFIPVFLIVFGLLSLVFVYAYQKRQQKSYITQIHELSYATEIDLKTKKVIWSSKSFARLSGYSQDELVGMPYLNLSWKGLDDEEVQTIYKRLLQGYSWSGEMRAKTKNGGSYWIELTLTPNKNLFGHVTTVLATRVNITDKKRVEQLSVTDELTGLFNRRHYNEVIEFEIRRAKREQRSLCVAMLDIDYFKLVNDSYGHPHGDKVLKDVAKQLTLSFHRASDFVFRVGGEEFLAISSFESEAKFIEHLELLRQQIEQLNIENKHAPLKVVTISIGGLYLAADQEMNSEEIFKSVDRMLYAAKQQGRNRIEMFTFAEVS</sequence>
<evidence type="ECO:0000259" key="5">
    <source>
        <dbReference type="PROSITE" id="PS50113"/>
    </source>
</evidence>
<dbReference type="PROSITE" id="PS50113">
    <property type="entry name" value="PAC"/>
    <property type="match status" value="1"/>
</dbReference>
<dbReference type="Proteomes" id="UP001054820">
    <property type="component" value="Chromosome"/>
</dbReference>
<keyword evidence="3" id="KW-0472">Membrane</keyword>
<dbReference type="Gene3D" id="3.40.190.10">
    <property type="entry name" value="Periplasmic binding protein-like II"/>
    <property type="match status" value="4"/>
</dbReference>
<dbReference type="PROSITE" id="PS50887">
    <property type="entry name" value="GGDEF"/>
    <property type="match status" value="1"/>
</dbReference>